<dbReference type="RefSeq" id="WP_305945204.1">
    <property type="nucleotide sequence ID" value="NZ_JAUZVY010000003.1"/>
</dbReference>
<evidence type="ECO:0000313" key="3">
    <source>
        <dbReference type="Proteomes" id="UP001236258"/>
    </source>
</evidence>
<dbReference type="SUPFAM" id="SSF55729">
    <property type="entry name" value="Acyl-CoA N-acyltransferases (Nat)"/>
    <property type="match status" value="1"/>
</dbReference>
<reference evidence="2 3" key="1">
    <citation type="submission" date="2023-08" db="EMBL/GenBank/DDBJ databases">
        <authorList>
            <person name="Joshi A."/>
            <person name="Thite S."/>
        </authorList>
    </citation>
    <scope>NUCLEOTIDE SEQUENCE [LARGE SCALE GENOMIC DNA]</scope>
    <source>
        <strain evidence="2 3">1E1</strain>
    </source>
</reference>
<dbReference type="Pfam" id="PF13673">
    <property type="entry name" value="Acetyltransf_10"/>
    <property type="match status" value="1"/>
</dbReference>
<dbReference type="EMBL" id="JAUZVY010000003">
    <property type="protein sequence ID" value="MDP4529096.1"/>
    <property type="molecule type" value="Genomic_DNA"/>
</dbReference>
<keyword evidence="2" id="KW-0808">Transferase</keyword>
<dbReference type="EC" id="2.3.1.-" evidence="2"/>
<dbReference type="InterPro" id="IPR000182">
    <property type="entry name" value="GNAT_dom"/>
</dbReference>
<sequence length="156" mass="18037">MQWQVLTFEQLDTHTLYALLQLRVDVFVVEQNCPYPELDDRDLHPQTRHVLLKKHDKVLAYARVLAPGVAFDHYPGIGRVCVSQTARRLGLGQVLVDKTIAVAQEHWPRMDLHISAQCYLQQFYEQHGFQAASEPYLEDDIPHLKMILPYRSGSKT</sequence>
<organism evidence="2 3">
    <name type="scientific">Alkalimonas delamerensis</name>
    <dbReference type="NCBI Taxonomy" id="265981"/>
    <lineage>
        <taxon>Bacteria</taxon>
        <taxon>Pseudomonadati</taxon>
        <taxon>Pseudomonadota</taxon>
        <taxon>Gammaproteobacteria</taxon>
        <taxon>Alkalimonas</taxon>
    </lineage>
</organism>
<proteinExistence type="predicted"/>
<dbReference type="Gene3D" id="3.40.630.30">
    <property type="match status" value="1"/>
</dbReference>
<evidence type="ECO:0000313" key="2">
    <source>
        <dbReference type="EMBL" id="MDP4529096.1"/>
    </source>
</evidence>
<comment type="caution">
    <text evidence="2">The sequence shown here is derived from an EMBL/GenBank/DDBJ whole genome shotgun (WGS) entry which is preliminary data.</text>
</comment>
<dbReference type="PROSITE" id="PS51186">
    <property type="entry name" value="GNAT"/>
    <property type="match status" value="1"/>
</dbReference>
<dbReference type="Proteomes" id="UP001236258">
    <property type="component" value="Unassembled WGS sequence"/>
</dbReference>
<dbReference type="GO" id="GO:0016746">
    <property type="term" value="F:acyltransferase activity"/>
    <property type="evidence" value="ECO:0007669"/>
    <property type="project" value="UniProtKB-KW"/>
</dbReference>
<gene>
    <name evidence="2" type="ORF">Q3O59_08640</name>
</gene>
<keyword evidence="3" id="KW-1185">Reference proteome</keyword>
<protein>
    <submittedName>
        <fullName evidence="2">GNAT family N-acetyltransferase</fullName>
        <ecNumber evidence="2">2.3.1.-</ecNumber>
    </submittedName>
</protein>
<keyword evidence="2" id="KW-0012">Acyltransferase</keyword>
<name>A0ABT9GQ68_9GAMM</name>
<accession>A0ABT9GQ68</accession>
<feature type="domain" description="N-acetyltransferase" evidence="1">
    <location>
        <begin position="6"/>
        <end position="151"/>
    </location>
</feature>
<dbReference type="CDD" id="cd04301">
    <property type="entry name" value="NAT_SF"/>
    <property type="match status" value="1"/>
</dbReference>
<evidence type="ECO:0000259" key="1">
    <source>
        <dbReference type="PROSITE" id="PS51186"/>
    </source>
</evidence>
<dbReference type="InterPro" id="IPR016181">
    <property type="entry name" value="Acyl_CoA_acyltransferase"/>
</dbReference>